<organism evidence="1 2">
    <name type="scientific">Arctium lappa</name>
    <name type="common">Greater burdock</name>
    <name type="synonym">Lappa major</name>
    <dbReference type="NCBI Taxonomy" id="4217"/>
    <lineage>
        <taxon>Eukaryota</taxon>
        <taxon>Viridiplantae</taxon>
        <taxon>Streptophyta</taxon>
        <taxon>Embryophyta</taxon>
        <taxon>Tracheophyta</taxon>
        <taxon>Spermatophyta</taxon>
        <taxon>Magnoliopsida</taxon>
        <taxon>eudicotyledons</taxon>
        <taxon>Gunneridae</taxon>
        <taxon>Pentapetalae</taxon>
        <taxon>asterids</taxon>
        <taxon>campanulids</taxon>
        <taxon>Asterales</taxon>
        <taxon>Asteraceae</taxon>
        <taxon>Carduoideae</taxon>
        <taxon>Cardueae</taxon>
        <taxon>Arctiinae</taxon>
        <taxon>Arctium</taxon>
    </lineage>
</organism>
<evidence type="ECO:0000313" key="1">
    <source>
        <dbReference type="EMBL" id="KAI3697244.1"/>
    </source>
</evidence>
<evidence type="ECO:0000313" key="2">
    <source>
        <dbReference type="Proteomes" id="UP001055879"/>
    </source>
</evidence>
<gene>
    <name evidence="1" type="ORF">L6452_30120</name>
</gene>
<reference evidence="2" key="1">
    <citation type="journal article" date="2022" name="Mol. Ecol. Resour.">
        <title>The genomes of chicory, endive, great burdock and yacon provide insights into Asteraceae palaeo-polyploidization history and plant inulin production.</title>
        <authorList>
            <person name="Fan W."/>
            <person name="Wang S."/>
            <person name="Wang H."/>
            <person name="Wang A."/>
            <person name="Jiang F."/>
            <person name="Liu H."/>
            <person name="Zhao H."/>
            <person name="Xu D."/>
            <person name="Zhang Y."/>
        </authorList>
    </citation>
    <scope>NUCLEOTIDE SEQUENCE [LARGE SCALE GENOMIC DNA]</scope>
    <source>
        <strain evidence="2">cv. Niubang</strain>
    </source>
</reference>
<protein>
    <submittedName>
        <fullName evidence="1">Uncharacterized protein</fullName>
    </submittedName>
</protein>
<dbReference type="EMBL" id="CM042056">
    <property type="protein sequence ID" value="KAI3697244.1"/>
    <property type="molecule type" value="Genomic_DNA"/>
</dbReference>
<keyword evidence="2" id="KW-1185">Reference proteome</keyword>
<reference evidence="1 2" key="2">
    <citation type="journal article" date="2022" name="Mol. Ecol. Resour.">
        <title>The genomes of chicory, endive, great burdock and yacon provide insights into Asteraceae paleo-polyploidization history and plant inulin production.</title>
        <authorList>
            <person name="Fan W."/>
            <person name="Wang S."/>
            <person name="Wang H."/>
            <person name="Wang A."/>
            <person name="Jiang F."/>
            <person name="Liu H."/>
            <person name="Zhao H."/>
            <person name="Xu D."/>
            <person name="Zhang Y."/>
        </authorList>
    </citation>
    <scope>NUCLEOTIDE SEQUENCE [LARGE SCALE GENOMIC DNA]</scope>
    <source>
        <strain evidence="2">cv. Niubang</strain>
    </source>
</reference>
<dbReference type="Proteomes" id="UP001055879">
    <property type="component" value="Linkage Group LG10"/>
</dbReference>
<comment type="caution">
    <text evidence="1">The sequence shown here is derived from an EMBL/GenBank/DDBJ whole genome shotgun (WGS) entry which is preliminary data.</text>
</comment>
<name>A0ACB8ZH08_ARCLA</name>
<proteinExistence type="predicted"/>
<accession>A0ACB8ZH08</accession>
<sequence length="168" mass="18749">MAIGQIGSQIWSSFVLGSVLQHHDSGSIGQTGRSHWWARGGDGGGGGGGESRAVGPQTSFLEPPKFIHNDYDGHHDNFSNRSFEEEEDEEEDQRFDWRASNRLSKTFFMDDVEGGGKFDLPFDDIYDRHSESPPPRTRLGLARTRISQDWAKIVGFKHNPEASSTALR</sequence>